<keyword evidence="5 8" id="KW-0812">Transmembrane</keyword>
<dbReference type="RefSeq" id="WP_344817930.1">
    <property type="nucleotide sequence ID" value="NZ_BAABCP010000001.1"/>
</dbReference>
<feature type="transmembrane region" description="Helical" evidence="8">
    <location>
        <begin position="31"/>
        <end position="55"/>
    </location>
</feature>
<keyword evidence="2 8" id="KW-0813">Transport</keyword>
<evidence type="ECO:0000256" key="6">
    <source>
        <dbReference type="ARBA" id="ARBA00022989"/>
    </source>
</evidence>
<keyword evidence="7 8" id="KW-0472">Membrane</keyword>
<dbReference type="Gene3D" id="1.10.3720.10">
    <property type="entry name" value="MetI-like"/>
    <property type="match status" value="2"/>
</dbReference>
<keyword evidence="11" id="KW-1185">Reference proteome</keyword>
<keyword evidence="3" id="KW-1003">Cell membrane</keyword>
<evidence type="ECO:0000313" key="10">
    <source>
        <dbReference type="EMBL" id="GAA3929315.1"/>
    </source>
</evidence>
<evidence type="ECO:0000256" key="7">
    <source>
        <dbReference type="ARBA" id="ARBA00023136"/>
    </source>
</evidence>
<evidence type="ECO:0000313" key="11">
    <source>
        <dbReference type="Proteomes" id="UP001501591"/>
    </source>
</evidence>
<reference evidence="11" key="1">
    <citation type="journal article" date="2019" name="Int. J. Syst. Evol. Microbiol.">
        <title>The Global Catalogue of Microorganisms (GCM) 10K type strain sequencing project: providing services to taxonomists for standard genome sequencing and annotation.</title>
        <authorList>
            <consortium name="The Broad Institute Genomics Platform"/>
            <consortium name="The Broad Institute Genome Sequencing Center for Infectious Disease"/>
            <person name="Wu L."/>
            <person name="Ma J."/>
        </authorList>
    </citation>
    <scope>NUCLEOTIDE SEQUENCE [LARGE SCALE GENOMIC DNA]</scope>
    <source>
        <strain evidence="11">JCM 17024</strain>
    </source>
</reference>
<keyword evidence="6 8" id="KW-1133">Transmembrane helix</keyword>
<sequence length="581" mass="62364">MTVADDAKTGGVTTIPVTAGRPWQRFGTRGIYLLVVLVMVVLVIIPMIMLLIAAFTDSPPRPGDPLGNFTVENFNAILTSRGITAAVNSIIIAVCAGAFAVAIGTGLAWVAARTDVPWRAVAQTAGIIPLFISAFVGAMAWSLVASPRSGYINLLFSTLGWNITWDVYSIGGIIFVQSLYYSPYPFLFVYGALRLMNPELEEAALVHGARQWTVVTNVTLPIIRPALLGAGVLTFALILEDFPIPTILGAANDVQTLPSYVYSLMTVAPSEVNQASAVGIVLLALLVIIIVTQRLLLKGKAYTTVSGKGFRPGMIKLGRWRWPVFSLVMLYLFLAIVVPIAALAVAAFSGARYLSSFRDLFDPSAYSADAFIDSVTSRAFIQATSNSFIAGGAAALFGLVLFVLLAYFVLRTNLIGKRFLGVLTVAPVAIPSLVMGIAFFWTWSVIPLPVYGTLAVLVLAYIARFIPQGYGGIAASMEQIHPDLEAAAEVSGAGKMRALWWATVPLLRTSIISAGLMVLILSIRELASSIFLFTSRTRVLSVLVFGQWENGQWDRVASMSLAYSAILLVITVVGGKWLKPA</sequence>
<feature type="transmembrane region" description="Helical" evidence="8">
    <location>
        <begin position="388"/>
        <end position="410"/>
    </location>
</feature>
<comment type="caution">
    <text evidence="10">The sequence shown here is derived from an EMBL/GenBank/DDBJ whole genome shotgun (WGS) entry which is preliminary data.</text>
</comment>
<comment type="similarity">
    <text evidence="8">Belongs to the binding-protein-dependent transport system permease family.</text>
</comment>
<feature type="domain" description="ABC transmembrane type-1" evidence="9">
    <location>
        <begin position="86"/>
        <end position="293"/>
    </location>
</feature>
<dbReference type="Proteomes" id="UP001501591">
    <property type="component" value="Unassembled WGS sequence"/>
</dbReference>
<dbReference type="InterPro" id="IPR035906">
    <property type="entry name" value="MetI-like_sf"/>
</dbReference>
<dbReference type="PROSITE" id="PS50928">
    <property type="entry name" value="ABC_TM1"/>
    <property type="match status" value="2"/>
</dbReference>
<feature type="transmembrane region" description="Helical" evidence="8">
    <location>
        <begin position="214"/>
        <end position="239"/>
    </location>
</feature>
<evidence type="ECO:0000256" key="5">
    <source>
        <dbReference type="ARBA" id="ARBA00022692"/>
    </source>
</evidence>
<dbReference type="Pfam" id="PF00528">
    <property type="entry name" value="BPD_transp_1"/>
    <property type="match status" value="2"/>
</dbReference>
<name>A0ABP7MSZ0_9MICO</name>
<dbReference type="PANTHER" id="PTHR43357">
    <property type="entry name" value="INNER MEMBRANE ABC TRANSPORTER PERMEASE PROTEIN YDCV"/>
    <property type="match status" value="1"/>
</dbReference>
<dbReference type="SUPFAM" id="SSF161098">
    <property type="entry name" value="MetI-like"/>
    <property type="match status" value="2"/>
</dbReference>
<organism evidence="10 11">
    <name type="scientific">Microbacterium soli</name>
    <dbReference type="NCBI Taxonomy" id="446075"/>
    <lineage>
        <taxon>Bacteria</taxon>
        <taxon>Bacillati</taxon>
        <taxon>Actinomycetota</taxon>
        <taxon>Actinomycetes</taxon>
        <taxon>Micrococcales</taxon>
        <taxon>Microbacteriaceae</taxon>
        <taxon>Microbacterium</taxon>
    </lineage>
</organism>
<feature type="transmembrane region" description="Helical" evidence="8">
    <location>
        <begin position="167"/>
        <end position="193"/>
    </location>
</feature>
<dbReference type="InterPro" id="IPR000515">
    <property type="entry name" value="MetI-like"/>
</dbReference>
<feature type="transmembrane region" description="Helical" evidence="8">
    <location>
        <begin position="124"/>
        <end position="147"/>
    </location>
</feature>
<evidence type="ECO:0000256" key="4">
    <source>
        <dbReference type="ARBA" id="ARBA00022519"/>
    </source>
</evidence>
<evidence type="ECO:0000256" key="3">
    <source>
        <dbReference type="ARBA" id="ARBA00022475"/>
    </source>
</evidence>
<feature type="domain" description="ABC transmembrane type-1" evidence="9">
    <location>
        <begin position="384"/>
        <end position="574"/>
    </location>
</feature>
<keyword evidence="4" id="KW-0997">Cell inner membrane</keyword>
<dbReference type="EMBL" id="BAABCP010000001">
    <property type="protein sequence ID" value="GAA3929315.1"/>
    <property type="molecule type" value="Genomic_DNA"/>
</dbReference>
<evidence type="ECO:0000256" key="2">
    <source>
        <dbReference type="ARBA" id="ARBA00022448"/>
    </source>
</evidence>
<dbReference type="CDD" id="cd06261">
    <property type="entry name" value="TM_PBP2"/>
    <property type="match status" value="2"/>
</dbReference>
<proteinExistence type="inferred from homology"/>
<evidence type="ECO:0000256" key="8">
    <source>
        <dbReference type="RuleBase" id="RU363032"/>
    </source>
</evidence>
<gene>
    <name evidence="10" type="ORF">GCM10022383_05120</name>
</gene>
<feature type="transmembrane region" description="Helical" evidence="8">
    <location>
        <begin position="560"/>
        <end position="578"/>
    </location>
</feature>
<protein>
    <submittedName>
        <fullName evidence="10">Iron ABC transporter permease</fullName>
    </submittedName>
</protein>
<feature type="transmembrane region" description="Helical" evidence="8">
    <location>
        <begin position="448"/>
        <end position="467"/>
    </location>
</feature>
<feature type="transmembrane region" description="Helical" evidence="8">
    <location>
        <begin position="90"/>
        <end position="112"/>
    </location>
</feature>
<feature type="transmembrane region" description="Helical" evidence="8">
    <location>
        <begin position="498"/>
        <end position="523"/>
    </location>
</feature>
<evidence type="ECO:0000256" key="1">
    <source>
        <dbReference type="ARBA" id="ARBA00004429"/>
    </source>
</evidence>
<accession>A0ABP7MSZ0</accession>
<evidence type="ECO:0000259" key="9">
    <source>
        <dbReference type="PROSITE" id="PS50928"/>
    </source>
</evidence>
<feature type="transmembrane region" description="Helical" evidence="8">
    <location>
        <begin position="272"/>
        <end position="291"/>
    </location>
</feature>
<feature type="transmembrane region" description="Helical" evidence="8">
    <location>
        <begin position="324"/>
        <end position="348"/>
    </location>
</feature>
<dbReference type="PANTHER" id="PTHR43357:SF4">
    <property type="entry name" value="INNER MEMBRANE ABC TRANSPORTER PERMEASE PROTEIN YDCV"/>
    <property type="match status" value="1"/>
</dbReference>
<comment type="subcellular location">
    <subcellularLocation>
        <location evidence="1">Cell inner membrane</location>
        <topology evidence="1">Multi-pass membrane protein</topology>
    </subcellularLocation>
    <subcellularLocation>
        <location evidence="8">Cell membrane</location>
        <topology evidence="8">Multi-pass membrane protein</topology>
    </subcellularLocation>
</comment>
<feature type="transmembrane region" description="Helical" evidence="8">
    <location>
        <begin position="422"/>
        <end position="442"/>
    </location>
</feature>